<name>A0A0W0F2I7_MONRR</name>
<evidence type="ECO:0000313" key="3">
    <source>
        <dbReference type="Proteomes" id="UP000054988"/>
    </source>
</evidence>
<proteinExistence type="predicted"/>
<dbReference type="AlphaFoldDB" id="A0A0W0F2I7"/>
<protein>
    <submittedName>
        <fullName evidence="1">Putative DHS-like NAD/FAD-binding domain-containing protein</fullName>
    </submittedName>
</protein>
<dbReference type="Proteomes" id="UP000054988">
    <property type="component" value="Unassembled WGS sequence"/>
</dbReference>
<gene>
    <name evidence="1" type="ORF">WG66_16881</name>
    <name evidence="2" type="ORF">WG66_2420</name>
</gene>
<dbReference type="EMBL" id="LATX01000808">
    <property type="protein sequence ID" value="KTB45003.1"/>
    <property type="molecule type" value="Genomic_DNA"/>
</dbReference>
<dbReference type="EMBL" id="LATX01002381">
    <property type="protein sequence ID" value="KTB30542.1"/>
    <property type="molecule type" value="Genomic_DNA"/>
</dbReference>
<evidence type="ECO:0000313" key="2">
    <source>
        <dbReference type="EMBL" id="KTB45003.1"/>
    </source>
</evidence>
<organism evidence="1 3">
    <name type="scientific">Moniliophthora roreri</name>
    <name type="common">Frosty pod rot fungus</name>
    <name type="synonym">Monilia roreri</name>
    <dbReference type="NCBI Taxonomy" id="221103"/>
    <lineage>
        <taxon>Eukaryota</taxon>
        <taxon>Fungi</taxon>
        <taxon>Dikarya</taxon>
        <taxon>Basidiomycota</taxon>
        <taxon>Agaricomycotina</taxon>
        <taxon>Agaricomycetes</taxon>
        <taxon>Agaricomycetidae</taxon>
        <taxon>Agaricales</taxon>
        <taxon>Marasmiineae</taxon>
        <taxon>Marasmiaceae</taxon>
        <taxon>Moniliophthora</taxon>
    </lineage>
</organism>
<accession>A0A0W0F2I7</accession>
<evidence type="ECO:0000313" key="1">
    <source>
        <dbReference type="EMBL" id="KTB30542.1"/>
    </source>
</evidence>
<comment type="caution">
    <text evidence="1">The sequence shown here is derived from an EMBL/GenBank/DDBJ whole genome shotgun (WGS) entry which is preliminary data.</text>
</comment>
<reference evidence="1 3" key="1">
    <citation type="submission" date="2015-12" db="EMBL/GenBank/DDBJ databases">
        <title>Draft genome sequence of Moniliophthora roreri, the causal agent of frosty pod rot of cacao.</title>
        <authorList>
            <person name="Aime M.C."/>
            <person name="Diaz-Valderrama J.R."/>
            <person name="Kijpornyongpan T."/>
            <person name="Phillips-Mora W."/>
        </authorList>
    </citation>
    <scope>NUCLEOTIDE SEQUENCE [LARGE SCALE GENOMIC DNA]</scope>
    <source>
        <strain evidence="1 3">MCA 2952</strain>
    </source>
</reference>
<sequence length="32" mass="3564">MKIVPVPSALLLQQQMKLFPLKNFLAVGNVEP</sequence>